<gene>
    <name evidence="4" type="primary">rlpA</name>
    <name evidence="9" type="ORF">G7Y85_18270</name>
</gene>
<protein>
    <recommendedName>
        <fullName evidence="4">Endolytic peptidoglycan transglycosylase RlpA</fullName>
        <ecNumber evidence="4">4.2.2.-</ecNumber>
    </recommendedName>
</protein>
<dbReference type="PANTHER" id="PTHR34183">
    <property type="entry name" value="ENDOLYTIC PEPTIDOGLYCAN TRANSGLYCOSYLASE RLPA"/>
    <property type="match status" value="1"/>
</dbReference>
<keyword evidence="4" id="KW-1003">Cell membrane</keyword>
<dbReference type="FunFam" id="2.40.40.10:FF:000003">
    <property type="entry name" value="Endolytic peptidoglycan transglycosylase RlpA"/>
    <property type="match status" value="1"/>
</dbReference>
<dbReference type="PROSITE" id="PS51257">
    <property type="entry name" value="PROKAR_LIPOPROTEIN"/>
    <property type="match status" value="1"/>
</dbReference>
<dbReference type="Gene3D" id="2.40.40.10">
    <property type="entry name" value="RlpA-like domain"/>
    <property type="match status" value="1"/>
</dbReference>
<dbReference type="GO" id="GO:0008932">
    <property type="term" value="F:lytic endotransglycosylase activity"/>
    <property type="evidence" value="ECO:0007669"/>
    <property type="project" value="UniProtKB-UniRule"/>
</dbReference>
<dbReference type="Pfam" id="PF03330">
    <property type="entry name" value="DPBB_1"/>
    <property type="match status" value="1"/>
</dbReference>
<evidence type="ECO:0000256" key="5">
    <source>
        <dbReference type="RuleBase" id="RU003495"/>
    </source>
</evidence>
<dbReference type="GO" id="GO:0071555">
    <property type="term" value="P:cell wall organization"/>
    <property type="evidence" value="ECO:0007669"/>
    <property type="project" value="UniProtKB-KW"/>
</dbReference>
<evidence type="ECO:0000256" key="6">
    <source>
        <dbReference type="SAM" id="MobiDB-lite"/>
    </source>
</evidence>
<dbReference type="AlphaFoldDB" id="A0A6M2BWF9"/>
<proteinExistence type="inferred from homology"/>
<feature type="region of interest" description="Disordered" evidence="6">
    <location>
        <begin position="208"/>
        <end position="235"/>
    </location>
</feature>
<dbReference type="InterPro" id="IPR009009">
    <property type="entry name" value="RlpA-like_DPBB"/>
</dbReference>
<dbReference type="SUPFAM" id="SSF50685">
    <property type="entry name" value="Barwin-like endoglucanases"/>
    <property type="match status" value="1"/>
</dbReference>
<evidence type="ECO:0000256" key="7">
    <source>
        <dbReference type="SAM" id="SignalP"/>
    </source>
</evidence>
<evidence type="ECO:0000259" key="8">
    <source>
        <dbReference type="PROSITE" id="PS51724"/>
    </source>
</evidence>
<keyword evidence="2 4" id="KW-0456">Lyase</keyword>
<dbReference type="InterPro" id="IPR036680">
    <property type="entry name" value="SPOR-like_sf"/>
</dbReference>
<feature type="compositionally biased region" description="Low complexity" evidence="6">
    <location>
        <begin position="225"/>
        <end position="235"/>
    </location>
</feature>
<comment type="function">
    <text evidence="4">Lytic transglycosylase with a strong preference for naked glycan strands that lack stem peptides.</text>
</comment>
<name>A0A6M2BWF9_9GAMM</name>
<dbReference type="InterPro" id="IPR034718">
    <property type="entry name" value="RlpA"/>
</dbReference>
<evidence type="ECO:0000256" key="2">
    <source>
        <dbReference type="ARBA" id="ARBA00023239"/>
    </source>
</evidence>
<dbReference type="Proteomes" id="UP000472676">
    <property type="component" value="Unassembled WGS sequence"/>
</dbReference>
<dbReference type="InterPro" id="IPR036908">
    <property type="entry name" value="RlpA-like_sf"/>
</dbReference>
<keyword evidence="4" id="KW-0564">Palmitate</keyword>
<comment type="similarity">
    <text evidence="4 5">Belongs to the RlpA family.</text>
</comment>
<comment type="caution">
    <text evidence="9">The sequence shown here is derived from an EMBL/GenBank/DDBJ whole genome shotgun (WGS) entry which is preliminary data.</text>
</comment>
<feature type="signal peptide" evidence="7">
    <location>
        <begin position="1"/>
        <end position="20"/>
    </location>
</feature>
<dbReference type="EC" id="4.2.2.-" evidence="4"/>
<dbReference type="HAMAP" id="MF_02071">
    <property type="entry name" value="RlpA"/>
    <property type="match status" value="1"/>
</dbReference>
<evidence type="ECO:0000313" key="10">
    <source>
        <dbReference type="Proteomes" id="UP000472676"/>
    </source>
</evidence>
<dbReference type="InterPro" id="IPR007730">
    <property type="entry name" value="SPOR-like_dom"/>
</dbReference>
<evidence type="ECO:0000256" key="3">
    <source>
        <dbReference type="ARBA" id="ARBA00023316"/>
    </source>
</evidence>
<dbReference type="PROSITE" id="PS51724">
    <property type="entry name" value="SPOR"/>
    <property type="match status" value="1"/>
</dbReference>
<evidence type="ECO:0000313" key="9">
    <source>
        <dbReference type="EMBL" id="NGY06724.1"/>
    </source>
</evidence>
<organism evidence="9 10">
    <name type="scientific">Solimonas terrae</name>
    <dbReference type="NCBI Taxonomy" id="1396819"/>
    <lineage>
        <taxon>Bacteria</taxon>
        <taxon>Pseudomonadati</taxon>
        <taxon>Pseudomonadota</taxon>
        <taxon>Gammaproteobacteria</taxon>
        <taxon>Nevskiales</taxon>
        <taxon>Nevskiaceae</taxon>
        <taxon>Solimonas</taxon>
    </lineage>
</organism>
<keyword evidence="4" id="KW-0472">Membrane</keyword>
<keyword evidence="3 4" id="KW-0961">Cell wall biogenesis/degradation</keyword>
<dbReference type="SUPFAM" id="SSF110997">
    <property type="entry name" value="Sporulation related repeat"/>
    <property type="match status" value="1"/>
</dbReference>
<dbReference type="CDD" id="cd22268">
    <property type="entry name" value="DPBB_RlpA-like"/>
    <property type="match status" value="1"/>
</dbReference>
<dbReference type="EMBL" id="JAAMOW010000010">
    <property type="protein sequence ID" value="NGY06724.1"/>
    <property type="molecule type" value="Genomic_DNA"/>
</dbReference>
<dbReference type="GO" id="GO:0042834">
    <property type="term" value="F:peptidoglycan binding"/>
    <property type="evidence" value="ECO:0007669"/>
    <property type="project" value="InterPro"/>
</dbReference>
<dbReference type="Pfam" id="PF05036">
    <property type="entry name" value="SPOR"/>
    <property type="match status" value="1"/>
</dbReference>
<dbReference type="GO" id="GO:0000270">
    <property type="term" value="P:peptidoglycan metabolic process"/>
    <property type="evidence" value="ECO:0007669"/>
    <property type="project" value="UniProtKB-UniRule"/>
</dbReference>
<evidence type="ECO:0000256" key="1">
    <source>
        <dbReference type="ARBA" id="ARBA00022729"/>
    </source>
</evidence>
<dbReference type="InterPro" id="IPR012997">
    <property type="entry name" value="RplA"/>
</dbReference>
<reference evidence="9 10" key="1">
    <citation type="journal article" date="2014" name="Int. J. Syst. Evol. Microbiol.">
        <title>Solimonas terrae sp. nov., isolated from soil.</title>
        <authorList>
            <person name="Kim S.J."/>
            <person name="Moon J.Y."/>
            <person name="Weon H.Y."/>
            <person name="Ahn J.H."/>
            <person name="Chen W.M."/>
            <person name="Kwon S.W."/>
        </authorList>
    </citation>
    <scope>NUCLEOTIDE SEQUENCE [LARGE SCALE GENOMIC DNA]</scope>
    <source>
        <strain evidence="9 10">KIS83-12</strain>
    </source>
</reference>
<keyword evidence="4" id="KW-0449">Lipoprotein</keyword>
<dbReference type="GO" id="GO:0005886">
    <property type="term" value="C:plasma membrane"/>
    <property type="evidence" value="ECO:0007669"/>
    <property type="project" value="UniProtKB-SubCell"/>
</dbReference>
<feature type="chain" id="PRO_5027194212" description="Endolytic peptidoglycan transglycosylase RlpA" evidence="7">
    <location>
        <begin position="21"/>
        <end position="316"/>
    </location>
</feature>
<accession>A0A6M2BWF9</accession>
<comment type="subcellular location">
    <subcellularLocation>
        <location evidence="4">Cell membrane</location>
        <topology evidence="4">Lipid-anchor</topology>
    </subcellularLocation>
</comment>
<dbReference type="Gene3D" id="3.30.70.1070">
    <property type="entry name" value="Sporulation related repeat"/>
    <property type="match status" value="1"/>
</dbReference>
<feature type="domain" description="SPOR" evidence="8">
    <location>
        <begin position="239"/>
        <end position="316"/>
    </location>
</feature>
<dbReference type="RefSeq" id="WP_166260865.1">
    <property type="nucleotide sequence ID" value="NZ_JAAMOW010000010.1"/>
</dbReference>
<dbReference type="PANTHER" id="PTHR34183:SF1">
    <property type="entry name" value="ENDOLYTIC PEPTIDOGLYCAN TRANSGLYCOSYLASE RLPA"/>
    <property type="match status" value="1"/>
</dbReference>
<feature type="region of interest" description="Disordered" evidence="6">
    <location>
        <begin position="23"/>
        <end position="90"/>
    </location>
</feature>
<dbReference type="GO" id="GO:0009279">
    <property type="term" value="C:cell outer membrane"/>
    <property type="evidence" value="ECO:0007669"/>
    <property type="project" value="TreeGrafter"/>
</dbReference>
<keyword evidence="10" id="KW-1185">Reference proteome</keyword>
<keyword evidence="1 7" id="KW-0732">Signal</keyword>
<sequence length="316" mass="33468">MMRARAALSGCLALALSACAVGPPIQSTPTRTVPVDGGTPAPRSGTRPRVTITQPDISDSAPDRGDIPADVANTPDAVPRVEPRSASGNPEEYEAFGTIYHVLDDTAGFKERGRASWYGKKFQGRKTASGEPYDMFAMTAAHKTLPIPSYVRVTNLENGKTAVVRINDRGPFHSGRIIDLSYAAAARLGVIANGHAEVEIVALQPNDDSQSLASATPPSPPPAPTASDVPLPSTPAVVPTPTPGRWLQVAAYTDPINALAMRDELLHRGLAGVIVSESPGGQLHRVMVGPFGSDKDAQDMRQRLHDAGYPAFWVKN</sequence>
<evidence type="ECO:0000256" key="4">
    <source>
        <dbReference type="HAMAP-Rule" id="MF_02071"/>
    </source>
</evidence>
<dbReference type="NCBIfam" id="TIGR00413">
    <property type="entry name" value="rlpA"/>
    <property type="match status" value="1"/>
</dbReference>